<dbReference type="OrthoDB" id="9771229at2"/>
<accession>A0A255YW57</accession>
<dbReference type="AlphaFoldDB" id="A0A255YW57"/>
<dbReference type="Proteomes" id="UP000216998">
    <property type="component" value="Unassembled WGS sequence"/>
</dbReference>
<organism evidence="8 9">
    <name type="scientific">Niveispirillum lacus</name>
    <dbReference type="NCBI Taxonomy" id="1981099"/>
    <lineage>
        <taxon>Bacteria</taxon>
        <taxon>Pseudomonadati</taxon>
        <taxon>Pseudomonadota</taxon>
        <taxon>Alphaproteobacteria</taxon>
        <taxon>Rhodospirillales</taxon>
        <taxon>Azospirillaceae</taxon>
        <taxon>Niveispirillum</taxon>
    </lineage>
</organism>
<protein>
    <submittedName>
        <fullName evidence="8">YicC family protein</fullName>
    </submittedName>
</protein>
<evidence type="ECO:0000256" key="2">
    <source>
        <dbReference type="ARBA" id="ARBA00022722"/>
    </source>
</evidence>
<feature type="domain" description="Endoribonuclease YicC-like C-terminal" evidence="7">
    <location>
        <begin position="176"/>
        <end position="289"/>
    </location>
</feature>
<evidence type="ECO:0000313" key="8">
    <source>
        <dbReference type="EMBL" id="OYQ32924.1"/>
    </source>
</evidence>
<dbReference type="GO" id="GO:0004521">
    <property type="term" value="F:RNA endonuclease activity"/>
    <property type="evidence" value="ECO:0007669"/>
    <property type="project" value="InterPro"/>
</dbReference>
<evidence type="ECO:0000256" key="1">
    <source>
        <dbReference type="ARBA" id="ARBA00001968"/>
    </source>
</evidence>
<dbReference type="InterPro" id="IPR013527">
    <property type="entry name" value="YicC-like_N"/>
</dbReference>
<keyword evidence="2" id="KW-0540">Nuclease</keyword>
<keyword evidence="3" id="KW-0255">Endonuclease</keyword>
<dbReference type="InterPro" id="IPR005229">
    <property type="entry name" value="YicC/YloC-like"/>
</dbReference>
<evidence type="ECO:0000256" key="3">
    <source>
        <dbReference type="ARBA" id="ARBA00022759"/>
    </source>
</evidence>
<dbReference type="PANTHER" id="PTHR30636:SF3">
    <property type="entry name" value="UPF0701 PROTEIN YICC"/>
    <property type="match status" value="1"/>
</dbReference>
<evidence type="ECO:0000259" key="6">
    <source>
        <dbReference type="Pfam" id="PF03755"/>
    </source>
</evidence>
<comment type="caution">
    <text evidence="8">The sequence shown here is derived from an EMBL/GenBank/DDBJ whole genome shotgun (WGS) entry which is preliminary data.</text>
</comment>
<evidence type="ECO:0000256" key="5">
    <source>
        <dbReference type="ARBA" id="ARBA00035648"/>
    </source>
</evidence>
<dbReference type="Pfam" id="PF03755">
    <property type="entry name" value="YicC-like_N"/>
    <property type="match status" value="1"/>
</dbReference>
<keyword evidence="9" id="KW-1185">Reference proteome</keyword>
<evidence type="ECO:0000256" key="4">
    <source>
        <dbReference type="ARBA" id="ARBA00022801"/>
    </source>
</evidence>
<dbReference type="EMBL" id="NOXU01000031">
    <property type="protein sequence ID" value="OYQ32924.1"/>
    <property type="molecule type" value="Genomic_DNA"/>
</dbReference>
<evidence type="ECO:0000313" key="9">
    <source>
        <dbReference type="Proteomes" id="UP000216998"/>
    </source>
</evidence>
<comment type="cofactor">
    <cofactor evidence="1">
        <name>a divalent metal cation</name>
        <dbReference type="ChEBI" id="CHEBI:60240"/>
    </cofactor>
</comment>
<keyword evidence="4" id="KW-0378">Hydrolase</keyword>
<dbReference type="PANTHER" id="PTHR30636">
    <property type="entry name" value="UPF0701 PROTEIN YICC"/>
    <property type="match status" value="1"/>
</dbReference>
<evidence type="ECO:0000259" key="7">
    <source>
        <dbReference type="Pfam" id="PF08340"/>
    </source>
</evidence>
<dbReference type="Pfam" id="PF08340">
    <property type="entry name" value="YicC-like_C"/>
    <property type="match status" value="1"/>
</dbReference>
<reference evidence="8 9" key="1">
    <citation type="submission" date="2017-07" db="EMBL/GenBank/DDBJ databases">
        <title>Niveispirillum cyanobacteriorum sp. nov., isolated from cyanobacterial aggregates in a eutrophic lake.</title>
        <authorList>
            <person name="Cai H."/>
        </authorList>
    </citation>
    <scope>NUCLEOTIDE SEQUENCE [LARGE SCALE GENOMIC DNA]</scope>
    <source>
        <strain evidence="9">TH1-14</strain>
    </source>
</reference>
<name>A0A255YW57_9PROT</name>
<dbReference type="GO" id="GO:0016787">
    <property type="term" value="F:hydrolase activity"/>
    <property type="evidence" value="ECO:0007669"/>
    <property type="project" value="UniProtKB-KW"/>
</dbReference>
<gene>
    <name evidence="8" type="ORF">CHU95_17255</name>
</gene>
<dbReference type="NCBIfam" id="TIGR00255">
    <property type="entry name" value="YicC/YloC family endoribonuclease"/>
    <property type="match status" value="1"/>
</dbReference>
<sequence length="289" mass="31335">MTGFARADGSNERAQWVVEARSVNGKGRDLRCRLPAGLDGVEPAIRTAVEARLTRGNVNVAVNLTRLENAGALRINRDLLAQVLELAREIGGPDAPPPAIDTLLSVRGVIDSAEPRETEEDRQALEQAIAATVATAIDRLVEARTGEGAHLAAVLLDHLAEIERLTDAAAATSSLQPESLRAKLRGQIQALLDAVPPVAEDRLAQEAALLISKADVREELDRLRAHISQARSMLRDGGAVGRRLDFLCQEFNREANTLCSKSADVELTRIGMELKAVIEQFREQVQNIE</sequence>
<proteinExistence type="inferred from homology"/>
<comment type="similarity">
    <text evidence="5">Belongs to the YicC/YloC family.</text>
</comment>
<dbReference type="InterPro" id="IPR013551">
    <property type="entry name" value="YicC-like_C"/>
</dbReference>
<feature type="domain" description="Endoribonuclease YicC-like N-terminal" evidence="6">
    <location>
        <begin position="1"/>
        <end position="152"/>
    </location>
</feature>